<gene>
    <name evidence="1" type="ORF">CHLRE_16g691204v5</name>
</gene>
<accession>A0A2K3CSN2</accession>
<dbReference type="AlphaFoldDB" id="A0A2K3CSN2"/>
<dbReference type="Gramene" id="PNW71261">
    <property type="protein sequence ID" value="PNW71261"/>
    <property type="gene ID" value="CHLRE_16g691204v5"/>
</dbReference>
<proteinExistence type="predicted"/>
<reference evidence="1 2" key="1">
    <citation type="journal article" date="2007" name="Science">
        <title>The Chlamydomonas genome reveals the evolution of key animal and plant functions.</title>
        <authorList>
            <person name="Merchant S.S."/>
            <person name="Prochnik S.E."/>
            <person name="Vallon O."/>
            <person name="Harris E.H."/>
            <person name="Karpowicz S.J."/>
            <person name="Witman G.B."/>
            <person name="Terry A."/>
            <person name="Salamov A."/>
            <person name="Fritz-Laylin L.K."/>
            <person name="Marechal-Drouard L."/>
            <person name="Marshall W.F."/>
            <person name="Qu L.H."/>
            <person name="Nelson D.R."/>
            <person name="Sanderfoot A.A."/>
            <person name="Spalding M.H."/>
            <person name="Kapitonov V.V."/>
            <person name="Ren Q."/>
            <person name="Ferris P."/>
            <person name="Lindquist E."/>
            <person name="Shapiro H."/>
            <person name="Lucas S.M."/>
            <person name="Grimwood J."/>
            <person name="Schmutz J."/>
            <person name="Cardol P."/>
            <person name="Cerutti H."/>
            <person name="Chanfreau G."/>
            <person name="Chen C.L."/>
            <person name="Cognat V."/>
            <person name="Croft M.T."/>
            <person name="Dent R."/>
            <person name="Dutcher S."/>
            <person name="Fernandez E."/>
            <person name="Fukuzawa H."/>
            <person name="Gonzalez-Ballester D."/>
            <person name="Gonzalez-Halphen D."/>
            <person name="Hallmann A."/>
            <person name="Hanikenne M."/>
            <person name="Hippler M."/>
            <person name="Inwood W."/>
            <person name="Jabbari K."/>
            <person name="Kalanon M."/>
            <person name="Kuras R."/>
            <person name="Lefebvre P.A."/>
            <person name="Lemaire S.D."/>
            <person name="Lobanov A.V."/>
            <person name="Lohr M."/>
            <person name="Manuell A."/>
            <person name="Meier I."/>
            <person name="Mets L."/>
            <person name="Mittag M."/>
            <person name="Mittelmeier T."/>
            <person name="Moroney J.V."/>
            <person name="Moseley J."/>
            <person name="Napoli C."/>
            <person name="Nedelcu A.M."/>
            <person name="Niyogi K."/>
            <person name="Novoselov S.V."/>
            <person name="Paulsen I.T."/>
            <person name="Pazour G."/>
            <person name="Purton S."/>
            <person name="Ral J.P."/>
            <person name="Riano-Pachon D.M."/>
            <person name="Riekhof W."/>
            <person name="Rymarquis L."/>
            <person name="Schroda M."/>
            <person name="Stern D."/>
            <person name="Umen J."/>
            <person name="Willows R."/>
            <person name="Wilson N."/>
            <person name="Zimmer S.L."/>
            <person name="Allmer J."/>
            <person name="Balk J."/>
            <person name="Bisova K."/>
            <person name="Chen C.J."/>
            <person name="Elias M."/>
            <person name="Gendler K."/>
            <person name="Hauser C."/>
            <person name="Lamb M.R."/>
            <person name="Ledford H."/>
            <person name="Long J.C."/>
            <person name="Minagawa J."/>
            <person name="Page M.D."/>
            <person name="Pan J."/>
            <person name="Pootakham W."/>
            <person name="Roje S."/>
            <person name="Rose A."/>
            <person name="Stahlberg E."/>
            <person name="Terauchi A.M."/>
            <person name="Yang P."/>
            <person name="Ball S."/>
            <person name="Bowler C."/>
            <person name="Dieckmann C.L."/>
            <person name="Gladyshev V.N."/>
            <person name="Green P."/>
            <person name="Jorgensen R."/>
            <person name="Mayfield S."/>
            <person name="Mueller-Roeber B."/>
            <person name="Rajamani S."/>
            <person name="Sayre R.T."/>
            <person name="Brokstein P."/>
            <person name="Dubchak I."/>
            <person name="Goodstein D."/>
            <person name="Hornick L."/>
            <person name="Huang Y.W."/>
            <person name="Jhaveri J."/>
            <person name="Luo Y."/>
            <person name="Martinez D."/>
            <person name="Ngau W.C."/>
            <person name="Otillar B."/>
            <person name="Poliakov A."/>
            <person name="Porter A."/>
            <person name="Szajkowski L."/>
            <person name="Werner G."/>
            <person name="Zhou K."/>
            <person name="Grigoriev I.V."/>
            <person name="Rokhsar D.S."/>
            <person name="Grossman A.R."/>
        </authorList>
    </citation>
    <scope>NUCLEOTIDE SEQUENCE [LARGE SCALE GENOMIC DNA]</scope>
    <source>
        <strain evidence="2">CC-503</strain>
    </source>
</reference>
<dbReference type="GeneID" id="66056811"/>
<name>A0A2K3CSN2_CHLRE</name>
<keyword evidence="2" id="KW-1185">Reference proteome</keyword>
<protein>
    <submittedName>
        <fullName evidence="1">Uncharacterized protein</fullName>
    </submittedName>
</protein>
<dbReference type="EMBL" id="CM008977">
    <property type="protein sequence ID" value="PNW71261.1"/>
    <property type="molecule type" value="Genomic_DNA"/>
</dbReference>
<evidence type="ECO:0000313" key="1">
    <source>
        <dbReference type="EMBL" id="PNW71261.1"/>
    </source>
</evidence>
<dbReference type="ExpressionAtlas" id="A0A2K3CSN2">
    <property type="expression patterns" value="baseline"/>
</dbReference>
<sequence length="55" mass="5761">MAGGVMLADHTGAELSAAPYWSPGWLDCRHTSNIVFSNASGGRTTGASMTRAVRH</sequence>
<dbReference type="Proteomes" id="UP000006906">
    <property type="component" value="Chromosome 16"/>
</dbReference>
<organism evidence="1 2">
    <name type="scientific">Chlamydomonas reinhardtii</name>
    <name type="common">Chlamydomonas smithii</name>
    <dbReference type="NCBI Taxonomy" id="3055"/>
    <lineage>
        <taxon>Eukaryota</taxon>
        <taxon>Viridiplantae</taxon>
        <taxon>Chlorophyta</taxon>
        <taxon>core chlorophytes</taxon>
        <taxon>Chlorophyceae</taxon>
        <taxon>CS clade</taxon>
        <taxon>Chlamydomonadales</taxon>
        <taxon>Chlamydomonadaceae</taxon>
        <taxon>Chlamydomonas</taxon>
    </lineage>
</organism>
<dbReference type="RefSeq" id="XP_042915359.1">
    <property type="nucleotide sequence ID" value="XM_043071707.1"/>
</dbReference>
<evidence type="ECO:0000313" key="2">
    <source>
        <dbReference type="Proteomes" id="UP000006906"/>
    </source>
</evidence>